<dbReference type="Proteomes" id="UP001566132">
    <property type="component" value="Unassembled WGS sequence"/>
</dbReference>
<dbReference type="EMBL" id="JBDJPC010000020">
    <property type="protein sequence ID" value="KAL1487726.1"/>
    <property type="molecule type" value="Genomic_DNA"/>
</dbReference>
<name>A0ABD1E052_HYPHA</name>
<proteinExistence type="predicted"/>
<comment type="caution">
    <text evidence="1">The sequence shown here is derived from an EMBL/GenBank/DDBJ whole genome shotgun (WGS) entry which is preliminary data.</text>
</comment>
<accession>A0ABD1E052</accession>
<evidence type="ECO:0000313" key="1">
    <source>
        <dbReference type="EMBL" id="KAL1487726.1"/>
    </source>
</evidence>
<evidence type="ECO:0000313" key="2">
    <source>
        <dbReference type="Proteomes" id="UP001566132"/>
    </source>
</evidence>
<keyword evidence="2" id="KW-1185">Reference proteome</keyword>
<sequence length="198" mass="23483">MINILFIQPNLLELGKYCHHCGRWMSRRAIRKEVICNFCQEKIFARNSKHRQLCSRCIECDNIILDNFNHCECCGLETERKIRINKAKKLQEKFKSQFLKTIETSSKTITDSSITFENSQNLFDDFQITYEELEKLEKSLVLSSEKMNYEELKKPEESFICSFDKINFEDLNRLEECKELESGSGKKSLVDKKKRKRI</sequence>
<gene>
    <name evidence="1" type="ORF">ABEB36_015633</name>
</gene>
<dbReference type="AlphaFoldDB" id="A0ABD1E052"/>
<reference evidence="1 2" key="1">
    <citation type="submission" date="2024-05" db="EMBL/GenBank/DDBJ databases">
        <title>Genetic variation in Jamaican populations of the coffee berry borer (Hypothenemus hampei).</title>
        <authorList>
            <person name="Errbii M."/>
            <person name="Myrie A."/>
        </authorList>
    </citation>
    <scope>NUCLEOTIDE SEQUENCE [LARGE SCALE GENOMIC DNA]</scope>
    <source>
        <strain evidence="1">JA-Hopewell-2020-01-JO</strain>
        <tissue evidence="1">Whole body</tissue>
    </source>
</reference>
<protein>
    <submittedName>
        <fullName evidence="1">Uncharacterized protein</fullName>
    </submittedName>
</protein>
<organism evidence="1 2">
    <name type="scientific">Hypothenemus hampei</name>
    <name type="common">Coffee berry borer</name>
    <dbReference type="NCBI Taxonomy" id="57062"/>
    <lineage>
        <taxon>Eukaryota</taxon>
        <taxon>Metazoa</taxon>
        <taxon>Ecdysozoa</taxon>
        <taxon>Arthropoda</taxon>
        <taxon>Hexapoda</taxon>
        <taxon>Insecta</taxon>
        <taxon>Pterygota</taxon>
        <taxon>Neoptera</taxon>
        <taxon>Endopterygota</taxon>
        <taxon>Coleoptera</taxon>
        <taxon>Polyphaga</taxon>
        <taxon>Cucujiformia</taxon>
        <taxon>Curculionidae</taxon>
        <taxon>Scolytinae</taxon>
        <taxon>Hypothenemus</taxon>
    </lineage>
</organism>